<keyword evidence="3" id="KW-1185">Reference proteome</keyword>
<proteinExistence type="predicted"/>
<feature type="domain" description="Molybdenum cofactor sulfurase middle" evidence="2">
    <location>
        <begin position="501"/>
        <end position="569"/>
    </location>
</feature>
<evidence type="ECO:0000259" key="2">
    <source>
        <dbReference type="Pfam" id="PF03476"/>
    </source>
</evidence>
<accession>A0ABM0MNB6</accession>
<evidence type="ECO:0000313" key="4">
    <source>
        <dbReference type="RefSeq" id="XP_006821507.1"/>
    </source>
</evidence>
<dbReference type="Pfam" id="PF03476">
    <property type="entry name" value="MOSC_N"/>
    <property type="match status" value="1"/>
</dbReference>
<name>A0ABM0MNB6_SACKO</name>
<dbReference type="RefSeq" id="XP_006821507.1">
    <property type="nucleotide sequence ID" value="XM_006821444.1"/>
</dbReference>
<dbReference type="InterPro" id="IPR015424">
    <property type="entry name" value="PyrdxlP-dep_Trfase"/>
</dbReference>
<gene>
    <name evidence="4" type="primary">LOC102802829</name>
</gene>
<dbReference type="SUPFAM" id="SSF141673">
    <property type="entry name" value="MOSC N-terminal domain-like"/>
    <property type="match status" value="1"/>
</dbReference>
<dbReference type="Pfam" id="PF00266">
    <property type="entry name" value="Aminotran_5"/>
    <property type="match status" value="1"/>
</dbReference>
<dbReference type="InterPro" id="IPR000192">
    <property type="entry name" value="Aminotrans_V_dom"/>
</dbReference>
<dbReference type="InterPro" id="IPR015421">
    <property type="entry name" value="PyrdxlP-dep_Trfase_major"/>
</dbReference>
<dbReference type="PANTHER" id="PTHR14237">
    <property type="entry name" value="MOLYBDOPTERIN COFACTOR SULFURASE MOSC"/>
    <property type="match status" value="1"/>
</dbReference>
<dbReference type="Proteomes" id="UP000694865">
    <property type="component" value="Unplaced"/>
</dbReference>
<dbReference type="Gene3D" id="3.40.640.10">
    <property type="entry name" value="Type I PLP-dependent aspartate aminotransferase-like (Major domain)"/>
    <property type="match status" value="1"/>
</dbReference>
<feature type="non-terminal residue" evidence="4">
    <location>
        <position position="570"/>
    </location>
</feature>
<dbReference type="PANTHER" id="PTHR14237:SF80">
    <property type="entry name" value="MOLYBDENUM COFACTOR SULFURASE"/>
    <property type="match status" value="1"/>
</dbReference>
<feature type="domain" description="Aminotransferase class V" evidence="1">
    <location>
        <begin position="31"/>
        <end position="318"/>
    </location>
</feature>
<protein>
    <submittedName>
        <fullName evidence="4">Molybdenum cofactor sulfurase-like</fullName>
    </submittedName>
</protein>
<organism evidence="3 4">
    <name type="scientific">Saccoglossus kowalevskii</name>
    <name type="common">Acorn worm</name>
    <dbReference type="NCBI Taxonomy" id="10224"/>
    <lineage>
        <taxon>Eukaryota</taxon>
        <taxon>Metazoa</taxon>
        <taxon>Hemichordata</taxon>
        <taxon>Enteropneusta</taxon>
        <taxon>Harrimaniidae</taxon>
        <taxon>Saccoglossus</taxon>
    </lineage>
</organism>
<sequence>MTGIQGGVGILAGISVGLCTMTEILGSVDITYLDHAGTTLYAQSQLDNYYKDLSDNVYGNPHSHNASSQLTTDTIEQIRYRVLKHFNTTPENHTVIFTSGCTASLKLLAESFDWYGGNGVAIDSSYFCYLEDNHTSVVGMREIAAENGAQILCLSLEEFTSSIQLRSLPSTPKTANCLFAYAAQCNFSGRRNPLEWADSVKSQQFQPGNCYHGKWYVALDAASHVTTAFLDLSSCRADFVTISFYKMFGLPTGLGALIVRNDVAHLLKKTYFGGGTVLVSINKERFHVPRPSLHERFEDGTVSFLDIISLKHGFDAFTRLAEVSILWEFAEVSILWEFAEVSILWGFAEVSILWEIAEVSILWEFAEVSILWEFAEAGHVCGDNFDLVDGLPTGSVRISFGYMSTYQDIKTFLDFIVECFVVEACQNVPHQSHYESTISHHSSQIIKQTLVTMATINKKEELSRREFDHPVPGRNEKLMSSANDVIEGTQVIDNKQCKRKLRGIFLYPVKSCGAMEVTNWPVSACGLLFDRTWMIVNQNGVFLSQKRVIRLCLIKPRVDLEEQQLILHAD</sequence>
<dbReference type="SUPFAM" id="SSF53383">
    <property type="entry name" value="PLP-dependent transferases"/>
    <property type="match status" value="1"/>
</dbReference>
<reference evidence="4" key="1">
    <citation type="submission" date="2025-08" db="UniProtKB">
        <authorList>
            <consortium name="RefSeq"/>
        </authorList>
    </citation>
    <scope>IDENTIFICATION</scope>
    <source>
        <tissue evidence="4">Testes</tissue>
    </source>
</reference>
<dbReference type="GeneID" id="102802829"/>
<evidence type="ECO:0000313" key="3">
    <source>
        <dbReference type="Proteomes" id="UP000694865"/>
    </source>
</evidence>
<dbReference type="InterPro" id="IPR005303">
    <property type="entry name" value="MOCOS_middle"/>
</dbReference>
<evidence type="ECO:0000259" key="1">
    <source>
        <dbReference type="Pfam" id="PF00266"/>
    </source>
</evidence>